<evidence type="ECO:0000313" key="1">
    <source>
        <dbReference type="EMBL" id="KAK7476200.1"/>
    </source>
</evidence>
<accession>A0ABD0JNG3</accession>
<proteinExistence type="predicted"/>
<feature type="non-terminal residue" evidence="1">
    <location>
        <position position="1"/>
    </location>
</feature>
<reference evidence="1 2" key="1">
    <citation type="journal article" date="2023" name="Sci. Data">
        <title>Genome assembly of the Korean intertidal mud-creeper Batillaria attramentaria.</title>
        <authorList>
            <person name="Patra A.K."/>
            <person name="Ho P.T."/>
            <person name="Jun S."/>
            <person name="Lee S.J."/>
            <person name="Kim Y."/>
            <person name="Won Y.J."/>
        </authorList>
    </citation>
    <scope>NUCLEOTIDE SEQUENCE [LARGE SCALE GENOMIC DNA]</scope>
    <source>
        <strain evidence="1">Wonlab-2016</strain>
    </source>
</reference>
<gene>
    <name evidence="1" type="ORF">BaRGS_00032554</name>
</gene>
<protein>
    <submittedName>
        <fullName evidence="1">Uncharacterized protein</fullName>
    </submittedName>
</protein>
<dbReference type="EMBL" id="JACVVK020000382">
    <property type="protein sequence ID" value="KAK7476200.1"/>
    <property type="molecule type" value="Genomic_DNA"/>
</dbReference>
<dbReference type="AlphaFoldDB" id="A0ABD0JNG3"/>
<organism evidence="1 2">
    <name type="scientific">Batillaria attramentaria</name>
    <dbReference type="NCBI Taxonomy" id="370345"/>
    <lineage>
        <taxon>Eukaryota</taxon>
        <taxon>Metazoa</taxon>
        <taxon>Spiralia</taxon>
        <taxon>Lophotrochozoa</taxon>
        <taxon>Mollusca</taxon>
        <taxon>Gastropoda</taxon>
        <taxon>Caenogastropoda</taxon>
        <taxon>Sorbeoconcha</taxon>
        <taxon>Cerithioidea</taxon>
        <taxon>Batillariidae</taxon>
        <taxon>Batillaria</taxon>
    </lineage>
</organism>
<keyword evidence="2" id="KW-1185">Reference proteome</keyword>
<evidence type="ECO:0000313" key="2">
    <source>
        <dbReference type="Proteomes" id="UP001519460"/>
    </source>
</evidence>
<name>A0ABD0JNG3_9CAEN</name>
<comment type="caution">
    <text evidence="1">The sequence shown here is derived from an EMBL/GenBank/DDBJ whole genome shotgun (WGS) entry which is preliminary data.</text>
</comment>
<sequence length="54" mass="6084">SCATKLGVGDVRNFIRCFSVTTRHIDGVRRKPLRLVTVGPREEKKALPHLREIG</sequence>
<dbReference type="Proteomes" id="UP001519460">
    <property type="component" value="Unassembled WGS sequence"/>
</dbReference>